<dbReference type="Pfam" id="PF02608">
    <property type="entry name" value="Bmp"/>
    <property type="match status" value="1"/>
</dbReference>
<dbReference type="InterPro" id="IPR050957">
    <property type="entry name" value="BMP_lipoprotein"/>
</dbReference>
<dbReference type="InterPro" id="IPR028082">
    <property type="entry name" value="Peripla_BP_I"/>
</dbReference>
<protein>
    <submittedName>
        <fullName evidence="8">Nucleoside-binding protein</fullName>
    </submittedName>
</protein>
<keyword evidence="3" id="KW-1003">Cell membrane</keyword>
<dbReference type="Proteomes" id="UP000252254">
    <property type="component" value="Unassembled WGS sequence"/>
</dbReference>
<keyword evidence="6" id="KW-0449">Lipoprotein</keyword>
<comment type="caution">
    <text evidence="8">The sequence shown here is derived from an EMBL/GenBank/DDBJ whole genome shotgun (WGS) entry which is preliminary data.</text>
</comment>
<dbReference type="STRING" id="200904.GCA_900168775_01245"/>
<keyword evidence="4" id="KW-0732">Signal</keyword>
<evidence type="ECO:0000259" key="7">
    <source>
        <dbReference type="Pfam" id="PF02608"/>
    </source>
</evidence>
<dbReference type="InterPro" id="IPR003760">
    <property type="entry name" value="PnrA-like"/>
</dbReference>
<dbReference type="CDD" id="cd06353">
    <property type="entry name" value="PBP1_Med-like"/>
    <property type="match status" value="1"/>
</dbReference>
<evidence type="ECO:0000256" key="4">
    <source>
        <dbReference type="ARBA" id="ARBA00022729"/>
    </source>
</evidence>
<evidence type="ECO:0000256" key="3">
    <source>
        <dbReference type="ARBA" id="ARBA00022475"/>
    </source>
</evidence>
<dbReference type="GO" id="GO:0005886">
    <property type="term" value="C:plasma membrane"/>
    <property type="evidence" value="ECO:0007669"/>
    <property type="project" value="UniProtKB-SubCell"/>
</dbReference>
<feature type="domain" description="ABC transporter substrate-binding protein PnrA-like" evidence="7">
    <location>
        <begin position="31"/>
        <end position="317"/>
    </location>
</feature>
<keyword evidence="9" id="KW-1185">Reference proteome</keyword>
<dbReference type="EMBL" id="QNRI01000005">
    <property type="protein sequence ID" value="RBO98202.1"/>
    <property type="molecule type" value="Genomic_DNA"/>
</dbReference>
<evidence type="ECO:0000256" key="6">
    <source>
        <dbReference type="ARBA" id="ARBA00023288"/>
    </source>
</evidence>
<comment type="similarity">
    <text evidence="2">Belongs to the BMP lipoprotein family.</text>
</comment>
<dbReference type="RefSeq" id="WP_342769939.1">
    <property type="nucleotide sequence ID" value="NZ_BAABQN010000005.1"/>
</dbReference>
<sequence length="320" mass="35806">MHSLKNNIIFLIIFSISLTLLTGCNSDGEIDKVGMLVEHSINDQTWGSQGYQGLLQIKDDHDVDVFLKEGIDSQSEVTEAVDEFVHQGVNLIFGHSSIYGKYFDNLKDTYPEVQFVYFNGAYEGNNLTSLHFDSNAMGFFAGMVAGEMTNNNQVGVIGAFEWQPEIEGFFEGVNYQNSDAKVMVNFVNDWDNVDRAEEIFNNMNEAGADVFYPAGDSFSSSIIKRAKESSKYAIGFVTDQAYLGESTVLTSTVQHVDKLYVRAADQFNEGELTGGIFTYDFQDDVVSLGTFSPQVPKSFQKEIKKEIEKYKKTGLLPNER</sequence>
<evidence type="ECO:0000313" key="8">
    <source>
        <dbReference type="EMBL" id="RBO98202.1"/>
    </source>
</evidence>
<evidence type="ECO:0000256" key="2">
    <source>
        <dbReference type="ARBA" id="ARBA00008610"/>
    </source>
</evidence>
<name>A0A366E7B5_9BACI</name>
<gene>
    <name evidence="8" type="ORF">DES48_10552</name>
</gene>
<proteinExistence type="inferred from homology"/>
<dbReference type="PROSITE" id="PS51257">
    <property type="entry name" value="PROKAR_LIPOPROTEIN"/>
    <property type="match status" value="1"/>
</dbReference>
<keyword evidence="5" id="KW-0472">Membrane</keyword>
<organism evidence="8 9">
    <name type="scientific">Paraliobacillus ryukyuensis</name>
    <dbReference type="NCBI Taxonomy" id="200904"/>
    <lineage>
        <taxon>Bacteria</taxon>
        <taxon>Bacillati</taxon>
        <taxon>Bacillota</taxon>
        <taxon>Bacilli</taxon>
        <taxon>Bacillales</taxon>
        <taxon>Bacillaceae</taxon>
        <taxon>Paraliobacillus</taxon>
    </lineage>
</organism>
<evidence type="ECO:0000313" key="9">
    <source>
        <dbReference type="Proteomes" id="UP000252254"/>
    </source>
</evidence>
<reference evidence="8 9" key="1">
    <citation type="submission" date="2018-06" db="EMBL/GenBank/DDBJ databases">
        <title>Genomic Encyclopedia of Type Strains, Phase IV (KMG-IV): sequencing the most valuable type-strain genomes for metagenomic binning, comparative biology and taxonomic classification.</title>
        <authorList>
            <person name="Goeker M."/>
        </authorList>
    </citation>
    <scope>NUCLEOTIDE SEQUENCE [LARGE SCALE GENOMIC DNA]</scope>
    <source>
        <strain evidence="8 9">DSM 15140</strain>
    </source>
</reference>
<accession>A0A366E7B5</accession>
<dbReference type="AlphaFoldDB" id="A0A366E7B5"/>
<dbReference type="SUPFAM" id="SSF53822">
    <property type="entry name" value="Periplasmic binding protein-like I"/>
    <property type="match status" value="1"/>
</dbReference>
<comment type="subcellular location">
    <subcellularLocation>
        <location evidence="1">Cell membrane</location>
        <topology evidence="1">Lipid-anchor</topology>
    </subcellularLocation>
</comment>
<dbReference type="PANTHER" id="PTHR34296:SF2">
    <property type="entry name" value="ABC TRANSPORTER GUANOSINE-BINDING PROTEIN NUPN"/>
    <property type="match status" value="1"/>
</dbReference>
<evidence type="ECO:0000256" key="1">
    <source>
        <dbReference type="ARBA" id="ARBA00004193"/>
    </source>
</evidence>
<evidence type="ECO:0000256" key="5">
    <source>
        <dbReference type="ARBA" id="ARBA00023136"/>
    </source>
</evidence>
<dbReference type="Gene3D" id="3.40.50.2300">
    <property type="match status" value="2"/>
</dbReference>
<dbReference type="PANTHER" id="PTHR34296">
    <property type="entry name" value="TRANSCRIPTIONAL ACTIVATOR PROTEIN MED"/>
    <property type="match status" value="1"/>
</dbReference>